<dbReference type="Proteomes" id="UP000254346">
    <property type="component" value="Unassembled WGS sequence"/>
</dbReference>
<evidence type="ECO:0000313" key="3">
    <source>
        <dbReference type="Proteomes" id="UP000254346"/>
    </source>
</evidence>
<proteinExistence type="predicted"/>
<feature type="domain" description="Glycosyl hydrolase family 30 beta sandwich" evidence="1">
    <location>
        <begin position="4"/>
        <end position="56"/>
    </location>
</feature>
<dbReference type="AlphaFoldDB" id="A0A379VY59"/>
<name>A0A379VY59_SALET</name>
<reference evidence="2 3" key="1">
    <citation type="submission" date="2018-06" db="EMBL/GenBank/DDBJ databases">
        <authorList>
            <consortium name="Pathogen Informatics"/>
            <person name="Doyle S."/>
        </authorList>
    </citation>
    <scope>NUCLEOTIDE SEQUENCE [LARGE SCALE GENOMIC DNA]</scope>
    <source>
        <strain evidence="2 3">NCTC8256</strain>
    </source>
</reference>
<dbReference type="InterPro" id="IPR033452">
    <property type="entry name" value="GH30_C"/>
</dbReference>
<accession>A0A379VY59</accession>
<organism evidence="2 3">
    <name type="scientific">Salmonella enterica I</name>
    <dbReference type="NCBI Taxonomy" id="59201"/>
    <lineage>
        <taxon>Bacteria</taxon>
        <taxon>Pseudomonadati</taxon>
        <taxon>Pseudomonadota</taxon>
        <taxon>Gammaproteobacteria</taxon>
        <taxon>Enterobacterales</taxon>
        <taxon>Enterobacteriaceae</taxon>
        <taxon>Salmonella</taxon>
    </lineage>
</organism>
<dbReference type="EMBL" id="UGXR01000001">
    <property type="protein sequence ID" value="SUH11448.1"/>
    <property type="molecule type" value="Genomic_DNA"/>
</dbReference>
<sequence>MLSSSYDNLLEEVGFVNPDGERVLVVYNRDVQERRCRVLDGDKELALTLPPSGASTLLWRQESI</sequence>
<dbReference type="Pfam" id="PF17189">
    <property type="entry name" value="Glyco_hydro_30C"/>
    <property type="match status" value="1"/>
</dbReference>
<evidence type="ECO:0000259" key="1">
    <source>
        <dbReference type="Pfam" id="PF17189"/>
    </source>
</evidence>
<dbReference type="InterPro" id="IPR013780">
    <property type="entry name" value="Glyco_hydro_b"/>
</dbReference>
<evidence type="ECO:0000313" key="2">
    <source>
        <dbReference type="EMBL" id="SUH11448.1"/>
    </source>
</evidence>
<protein>
    <submittedName>
        <fullName evidence="2">Lysosomal glucosyl ceramidase</fullName>
    </submittedName>
</protein>
<dbReference type="Gene3D" id="2.60.40.1180">
    <property type="entry name" value="Golgi alpha-mannosidase II"/>
    <property type="match status" value="1"/>
</dbReference>
<gene>
    <name evidence="2" type="ORF">NCTC8256_05493</name>
</gene>